<feature type="transmembrane region" description="Helical" evidence="5">
    <location>
        <begin position="108"/>
        <end position="132"/>
    </location>
</feature>
<feature type="transmembrane region" description="Helical" evidence="5">
    <location>
        <begin position="213"/>
        <end position="234"/>
    </location>
</feature>
<name>A0A7W9TZ75_9BURK</name>
<gene>
    <name evidence="6" type="ORF">F4827_003975</name>
</gene>
<keyword evidence="4 5" id="KW-0472">Membrane</keyword>
<keyword evidence="3 5" id="KW-1133">Transmembrane helix</keyword>
<evidence type="ECO:0000313" key="7">
    <source>
        <dbReference type="Proteomes" id="UP000571554"/>
    </source>
</evidence>
<accession>A0A7W9TZ75</accession>
<comment type="caution">
    <text evidence="6">The sequence shown here is derived from an EMBL/GenBank/DDBJ whole genome shotgun (WGS) entry which is preliminary data.</text>
</comment>
<comment type="subcellular location">
    <subcellularLocation>
        <location evidence="1">Membrane</location>
        <topology evidence="1">Multi-pass membrane protein</topology>
    </subcellularLocation>
</comment>
<evidence type="ECO:0000256" key="5">
    <source>
        <dbReference type="SAM" id="Phobius"/>
    </source>
</evidence>
<dbReference type="Proteomes" id="UP000571554">
    <property type="component" value="Unassembled WGS sequence"/>
</dbReference>
<dbReference type="InterPro" id="IPR001046">
    <property type="entry name" value="NRAMP_fam"/>
</dbReference>
<dbReference type="GO" id="GO:0046873">
    <property type="term" value="F:metal ion transmembrane transporter activity"/>
    <property type="evidence" value="ECO:0007669"/>
    <property type="project" value="InterPro"/>
</dbReference>
<feature type="transmembrane region" description="Helical" evidence="5">
    <location>
        <begin position="152"/>
        <end position="171"/>
    </location>
</feature>
<keyword evidence="7" id="KW-1185">Reference proteome</keyword>
<sequence length="240" mass="24575">MTQLPIGDREFGYLAAALIGATFNSWMVFYQQAAVADTAGVAASGAKDLTSARIETAVGAVLTQLLTGAVLVAAAATLSAHGQSRSLGSIGEIGNALAAELGPFAGRLLFGVGVLGAALVAAIVSSLALAWGLGEVLGYKSSLEARPTRAPWFYAAYALSVAGSACFVWLSPDLVSLNVAAQVVNALMLPFVVVMLVALGVTVLPKPHRPRGLYPWLVIAVGSIVSAAGVWGAIRGWRPM</sequence>
<feature type="transmembrane region" description="Helical" evidence="5">
    <location>
        <begin position="183"/>
        <end position="201"/>
    </location>
</feature>
<evidence type="ECO:0000256" key="4">
    <source>
        <dbReference type="ARBA" id="ARBA00023136"/>
    </source>
</evidence>
<keyword evidence="2 5" id="KW-0812">Transmembrane</keyword>
<dbReference type="EMBL" id="JACHBW010000011">
    <property type="protein sequence ID" value="MBB6104116.1"/>
    <property type="molecule type" value="Genomic_DNA"/>
</dbReference>
<dbReference type="Pfam" id="PF01566">
    <property type="entry name" value="Nramp"/>
    <property type="match status" value="1"/>
</dbReference>
<proteinExistence type="predicted"/>
<dbReference type="GO" id="GO:0016020">
    <property type="term" value="C:membrane"/>
    <property type="evidence" value="ECO:0007669"/>
    <property type="project" value="UniProtKB-SubCell"/>
</dbReference>
<organism evidence="6 7">
    <name type="scientific">Paraburkholderia bannensis</name>
    <dbReference type="NCBI Taxonomy" id="765414"/>
    <lineage>
        <taxon>Bacteria</taxon>
        <taxon>Pseudomonadati</taxon>
        <taxon>Pseudomonadota</taxon>
        <taxon>Betaproteobacteria</taxon>
        <taxon>Burkholderiales</taxon>
        <taxon>Burkholderiaceae</taxon>
        <taxon>Paraburkholderia</taxon>
    </lineage>
</organism>
<evidence type="ECO:0000256" key="2">
    <source>
        <dbReference type="ARBA" id="ARBA00022692"/>
    </source>
</evidence>
<feature type="transmembrane region" description="Helical" evidence="5">
    <location>
        <begin position="57"/>
        <end position="78"/>
    </location>
</feature>
<dbReference type="AlphaFoldDB" id="A0A7W9TZ75"/>
<protein>
    <submittedName>
        <fullName evidence="6">Mn2+/Fe2+ NRAMP family transporter</fullName>
    </submittedName>
</protein>
<evidence type="ECO:0000256" key="1">
    <source>
        <dbReference type="ARBA" id="ARBA00004141"/>
    </source>
</evidence>
<evidence type="ECO:0000256" key="3">
    <source>
        <dbReference type="ARBA" id="ARBA00022989"/>
    </source>
</evidence>
<reference evidence="6 7" key="1">
    <citation type="submission" date="2020-08" db="EMBL/GenBank/DDBJ databases">
        <title>Above-ground endophytic microbial communities from plants in different locations in the United States.</title>
        <authorList>
            <person name="Frank C."/>
        </authorList>
    </citation>
    <scope>NUCLEOTIDE SEQUENCE [LARGE SCALE GENOMIC DNA]</scope>
    <source>
        <strain evidence="6 7">WP4_2_2</strain>
    </source>
</reference>
<feature type="transmembrane region" description="Helical" evidence="5">
    <location>
        <begin position="12"/>
        <end position="30"/>
    </location>
</feature>
<evidence type="ECO:0000313" key="6">
    <source>
        <dbReference type="EMBL" id="MBB6104116.1"/>
    </source>
</evidence>